<dbReference type="SUPFAM" id="SSF51905">
    <property type="entry name" value="FAD/NAD(P)-binding domain"/>
    <property type="match status" value="1"/>
</dbReference>
<dbReference type="InterPro" id="IPR036188">
    <property type="entry name" value="FAD/NAD-bd_sf"/>
</dbReference>
<accession>A0A4R5CKZ9</accession>
<dbReference type="EMBL" id="SMFK01000001">
    <property type="protein sequence ID" value="TDD99300.1"/>
    <property type="molecule type" value="Genomic_DNA"/>
</dbReference>
<dbReference type="AlphaFoldDB" id="A0A4R5CKZ9"/>
<evidence type="ECO:0000313" key="2">
    <source>
        <dbReference type="EMBL" id="TDD99300.1"/>
    </source>
</evidence>
<dbReference type="Pfam" id="PF07992">
    <property type="entry name" value="Pyr_redox_2"/>
    <property type="match status" value="1"/>
</dbReference>
<feature type="domain" description="FAD/NAD(P)-binding" evidence="1">
    <location>
        <begin position="2"/>
        <end position="163"/>
    </location>
</feature>
<dbReference type="Gene3D" id="3.50.50.60">
    <property type="entry name" value="FAD/NAD(P)-binding domain"/>
    <property type="match status" value="1"/>
</dbReference>
<reference evidence="2 3" key="1">
    <citation type="submission" date="2019-03" db="EMBL/GenBank/DDBJ databases">
        <title>Flavobacterium AR-3-4 sp. nov. isolated from arctic soil.</title>
        <authorList>
            <person name="Chaudhary D.K."/>
        </authorList>
    </citation>
    <scope>NUCLEOTIDE SEQUENCE [LARGE SCALE GENOMIC DNA]</scope>
    <source>
        <strain evidence="2 3">AR-3-4</strain>
    </source>
</reference>
<proteinExistence type="predicted"/>
<protein>
    <submittedName>
        <fullName evidence="2">NAD(P)/FAD-dependent oxidoreductase</fullName>
    </submittedName>
</protein>
<dbReference type="RefSeq" id="WP_132000440.1">
    <property type="nucleotide sequence ID" value="NZ_SMFK01000001.1"/>
</dbReference>
<comment type="caution">
    <text evidence="2">The sequence shown here is derived from an EMBL/GenBank/DDBJ whole genome shotgun (WGS) entry which is preliminary data.</text>
</comment>
<dbReference type="GO" id="GO:0016491">
    <property type="term" value="F:oxidoreductase activity"/>
    <property type="evidence" value="ECO:0007669"/>
    <property type="project" value="InterPro"/>
</dbReference>
<gene>
    <name evidence="2" type="ORF">E0F76_00805</name>
</gene>
<sequence length="211" mass="22865">MFDVLIIGGGVSGMSCSLILGSAKNKSFVIDKKIAVITHQKNSSLQEALINNGYGISPNKLGSDLLSESIQHLSETYPHITQIPNEKVLKIEGEFTSSVRPSTSSPEFTIITNKNRYQSKMIVVAIGAANTFAIEGLMHYVEPHLKSLPVKQRIQLRNNDHKVAEGIYVTGTLAGWRSQVAIASGSGAAVATDILTLWNDGIQTHVHDSIR</sequence>
<evidence type="ECO:0000313" key="3">
    <source>
        <dbReference type="Proteomes" id="UP000295479"/>
    </source>
</evidence>
<dbReference type="OrthoDB" id="1199853at2"/>
<organism evidence="2 3">
    <name type="scientific">Flavobacterium cellulosilyticum</name>
    <dbReference type="NCBI Taxonomy" id="2541731"/>
    <lineage>
        <taxon>Bacteria</taxon>
        <taxon>Pseudomonadati</taxon>
        <taxon>Bacteroidota</taxon>
        <taxon>Flavobacteriia</taxon>
        <taxon>Flavobacteriales</taxon>
        <taxon>Flavobacteriaceae</taxon>
        <taxon>Flavobacterium</taxon>
    </lineage>
</organism>
<dbReference type="Proteomes" id="UP000295479">
    <property type="component" value="Unassembled WGS sequence"/>
</dbReference>
<evidence type="ECO:0000259" key="1">
    <source>
        <dbReference type="Pfam" id="PF07992"/>
    </source>
</evidence>
<dbReference type="InterPro" id="IPR023753">
    <property type="entry name" value="FAD/NAD-binding_dom"/>
</dbReference>
<keyword evidence="3" id="KW-1185">Reference proteome</keyword>
<name>A0A4R5CKZ9_9FLAO</name>